<organism evidence="13 14">
    <name type="scientific">Salisediminibacterium halotolerans</name>
    <dbReference type="NCBI Taxonomy" id="517425"/>
    <lineage>
        <taxon>Bacteria</taxon>
        <taxon>Bacillati</taxon>
        <taxon>Bacillota</taxon>
        <taxon>Bacilli</taxon>
        <taxon>Bacillales</taxon>
        <taxon>Bacillaceae</taxon>
        <taxon>Salisediminibacterium</taxon>
    </lineage>
</organism>
<evidence type="ECO:0000313" key="14">
    <source>
        <dbReference type="Proteomes" id="UP000199318"/>
    </source>
</evidence>
<evidence type="ECO:0000256" key="9">
    <source>
        <dbReference type="ARBA" id="ARBA00023239"/>
    </source>
</evidence>
<evidence type="ECO:0000256" key="1">
    <source>
        <dbReference type="ARBA" id="ARBA00001928"/>
    </source>
</evidence>
<comment type="caution">
    <text evidence="13">The sequence shown here is derived from an EMBL/GenBank/DDBJ whole genome shotgun (WGS) entry which is preliminary data.</text>
</comment>
<dbReference type="PANTHER" id="PTHR10067">
    <property type="entry name" value="PHOSPHATIDYLSERINE DECARBOXYLASE"/>
    <property type="match status" value="1"/>
</dbReference>
<dbReference type="PANTHER" id="PTHR10067:SF6">
    <property type="entry name" value="PHOSPHATIDYLSERINE DECARBOXYLASE PROENZYME, MITOCHONDRIAL"/>
    <property type="match status" value="1"/>
</dbReference>
<keyword evidence="5" id="KW-0210">Decarboxylase</keyword>
<dbReference type="GO" id="GO:0006646">
    <property type="term" value="P:phosphatidylethanolamine biosynthetic process"/>
    <property type="evidence" value="ECO:0007669"/>
    <property type="project" value="UniProtKB-UniPathway"/>
</dbReference>
<evidence type="ECO:0000256" key="10">
    <source>
        <dbReference type="ARBA" id="ARBA00023264"/>
    </source>
</evidence>
<evidence type="ECO:0000256" key="3">
    <source>
        <dbReference type="ARBA" id="ARBA00012243"/>
    </source>
</evidence>
<evidence type="ECO:0000256" key="7">
    <source>
        <dbReference type="ARBA" id="ARBA00023145"/>
    </source>
</evidence>
<proteinExistence type="predicted"/>
<dbReference type="UniPathway" id="UPA00558"/>
<evidence type="ECO:0000256" key="6">
    <source>
        <dbReference type="ARBA" id="ARBA00023098"/>
    </source>
</evidence>
<accession>A0A1H9S330</accession>
<comment type="pathway">
    <text evidence="2">Lipid metabolism.</text>
</comment>
<name>A0A1H9S330_9BACI</name>
<evidence type="ECO:0000256" key="11">
    <source>
        <dbReference type="ARBA" id="ARBA00023317"/>
    </source>
</evidence>
<dbReference type="GO" id="GO:0004609">
    <property type="term" value="F:phosphatidylserine decarboxylase activity"/>
    <property type="evidence" value="ECO:0007669"/>
    <property type="project" value="UniProtKB-EC"/>
</dbReference>
<dbReference type="RefSeq" id="WP_093072321.1">
    <property type="nucleotide sequence ID" value="NZ_FOGV01000006.1"/>
</dbReference>
<gene>
    <name evidence="13" type="ORF">SAMN05444126_10624</name>
</gene>
<comment type="cofactor">
    <cofactor evidence="1">
        <name>pyruvate</name>
        <dbReference type="ChEBI" id="CHEBI:15361"/>
    </cofactor>
</comment>
<dbReference type="NCBIfam" id="TIGR00163">
    <property type="entry name" value="PS_decarb"/>
    <property type="match status" value="1"/>
</dbReference>
<dbReference type="InterPro" id="IPR033177">
    <property type="entry name" value="PSD-B"/>
</dbReference>
<keyword evidence="7" id="KW-0865">Zymogen</keyword>
<sequence length="264" mass="29603">MKKLLYKAGTRVMQAALFVKVYKQFTGSLLSRPLIRPFIYFSGINEAEIRRPKGGYKTLRQLFTRELPLGTRPVNQKEDVLVSPADGTLTAAGDMEENSQFTVKGAQQTIQDLLRFPQVYQTYQNGSFAVIYLSPKDYHRVHIPLAGTLRQRYALGEKSEPVNDLGFHFGKSPLVTNHRIISEYQTAYGKIAVIKVGALNVNSVDISARSLNLEKGEEMARFSLGSTVIILTETSGWNFRPSGGHLNTACRVGEEIARFQGEWR</sequence>
<dbReference type="InterPro" id="IPR003817">
    <property type="entry name" value="PS_Dcarbxylase"/>
</dbReference>
<evidence type="ECO:0000256" key="5">
    <source>
        <dbReference type="ARBA" id="ARBA00022793"/>
    </source>
</evidence>
<dbReference type="STRING" id="1464123.SAMN05444126_10624"/>
<dbReference type="EMBL" id="FOGV01000006">
    <property type="protein sequence ID" value="SER79338.1"/>
    <property type="molecule type" value="Genomic_DNA"/>
</dbReference>
<keyword evidence="11" id="KW-0670">Pyruvate</keyword>
<keyword evidence="9" id="KW-0456">Lyase</keyword>
<dbReference type="EC" id="4.1.1.65" evidence="3"/>
<dbReference type="AlphaFoldDB" id="A0A1H9S330"/>
<evidence type="ECO:0000256" key="4">
    <source>
        <dbReference type="ARBA" id="ARBA00022516"/>
    </source>
</evidence>
<keyword evidence="6" id="KW-0443">Lipid metabolism</keyword>
<keyword evidence="8" id="KW-0594">Phospholipid biosynthesis</keyword>
<evidence type="ECO:0000256" key="2">
    <source>
        <dbReference type="ARBA" id="ARBA00005189"/>
    </source>
</evidence>
<evidence type="ECO:0000313" key="13">
    <source>
        <dbReference type="EMBL" id="SER79338.1"/>
    </source>
</evidence>
<dbReference type="OrthoDB" id="9802030at2"/>
<keyword evidence="14" id="KW-1185">Reference proteome</keyword>
<evidence type="ECO:0000256" key="8">
    <source>
        <dbReference type="ARBA" id="ARBA00023209"/>
    </source>
</evidence>
<comment type="pathway">
    <text evidence="12">Phospholipid metabolism; phosphatidylethanolamine biosynthesis.</text>
</comment>
<protein>
    <recommendedName>
        <fullName evidence="3">phosphatidylserine decarboxylase</fullName>
        <ecNumber evidence="3">4.1.1.65</ecNumber>
    </recommendedName>
</protein>
<dbReference type="Proteomes" id="UP000199318">
    <property type="component" value="Unassembled WGS sequence"/>
</dbReference>
<reference evidence="14" key="1">
    <citation type="submission" date="2016-10" db="EMBL/GenBank/DDBJ databases">
        <authorList>
            <person name="de Groot N.N."/>
        </authorList>
    </citation>
    <scope>NUCLEOTIDE SEQUENCE [LARGE SCALE GENOMIC DNA]</scope>
    <source>
        <strain evidence="14">10nlg</strain>
    </source>
</reference>
<keyword evidence="10" id="KW-1208">Phospholipid metabolism</keyword>
<dbReference type="Pfam" id="PF02666">
    <property type="entry name" value="PS_Dcarbxylase"/>
    <property type="match status" value="1"/>
</dbReference>
<keyword evidence="4" id="KW-0444">Lipid biosynthesis</keyword>
<evidence type="ECO:0000256" key="12">
    <source>
        <dbReference type="ARBA" id="ARBA00024326"/>
    </source>
</evidence>